<name>A0AA41RZH0_PAPNU</name>
<dbReference type="EMBL" id="JAJJMA010021309">
    <property type="protein sequence ID" value="MCL7023353.1"/>
    <property type="molecule type" value="Genomic_DNA"/>
</dbReference>
<reference evidence="1" key="1">
    <citation type="submission" date="2022-03" db="EMBL/GenBank/DDBJ databases">
        <title>A functionally conserved STORR gene fusion in Papaver species that diverged 16.8 million years ago.</title>
        <authorList>
            <person name="Catania T."/>
        </authorList>
    </citation>
    <scope>NUCLEOTIDE SEQUENCE</scope>
    <source>
        <strain evidence="1">S-191538</strain>
    </source>
</reference>
<dbReference type="Proteomes" id="UP001177140">
    <property type="component" value="Unassembled WGS sequence"/>
</dbReference>
<proteinExistence type="predicted"/>
<keyword evidence="2" id="KW-1185">Reference proteome</keyword>
<gene>
    <name evidence="1" type="ORF">MKW94_010670</name>
</gene>
<sequence length="51" mass="5810">YLYSQHLLAEVCAFDNLRQLEVSSELSAGSTRGLFYLLFKLPNLESIIFAQ</sequence>
<evidence type="ECO:0000313" key="2">
    <source>
        <dbReference type="Proteomes" id="UP001177140"/>
    </source>
</evidence>
<organism evidence="1 2">
    <name type="scientific">Papaver nudicaule</name>
    <name type="common">Iceland poppy</name>
    <dbReference type="NCBI Taxonomy" id="74823"/>
    <lineage>
        <taxon>Eukaryota</taxon>
        <taxon>Viridiplantae</taxon>
        <taxon>Streptophyta</taxon>
        <taxon>Embryophyta</taxon>
        <taxon>Tracheophyta</taxon>
        <taxon>Spermatophyta</taxon>
        <taxon>Magnoliopsida</taxon>
        <taxon>Ranunculales</taxon>
        <taxon>Papaveraceae</taxon>
        <taxon>Papaveroideae</taxon>
        <taxon>Papaver</taxon>
    </lineage>
</organism>
<comment type="caution">
    <text evidence="1">The sequence shown here is derived from an EMBL/GenBank/DDBJ whole genome shotgun (WGS) entry which is preliminary data.</text>
</comment>
<accession>A0AA41RZH0</accession>
<feature type="non-terminal residue" evidence="1">
    <location>
        <position position="1"/>
    </location>
</feature>
<evidence type="ECO:0000313" key="1">
    <source>
        <dbReference type="EMBL" id="MCL7023353.1"/>
    </source>
</evidence>
<protein>
    <submittedName>
        <fullName evidence="1">Uncharacterized protein</fullName>
    </submittedName>
</protein>
<feature type="non-terminal residue" evidence="1">
    <location>
        <position position="51"/>
    </location>
</feature>
<dbReference type="AlphaFoldDB" id="A0AA41RZH0"/>